<dbReference type="EMBL" id="LEKV01005045">
    <property type="protein sequence ID" value="KVH91340.1"/>
    <property type="molecule type" value="Genomic_DNA"/>
</dbReference>
<keyword evidence="1" id="KW-0863">Zinc-finger</keyword>
<keyword evidence="1" id="KW-0862">Zinc</keyword>
<dbReference type="Pfam" id="PF13639">
    <property type="entry name" value="zf-RING_2"/>
    <property type="match status" value="1"/>
</dbReference>
<sequence length="187" mass="20942">MDDLKTLRIKKQMLQIEYEAQISTIEQKNKLLESFETVNNIPVDESLKSKAIHEQTAHGKETTNPLTADALLKSIIKDNTNPDPMMGKTSRLVNIDPSAEGLSRMTTLSTNKSVQEQTLVCCICLAKYANNDELRELMCTHFFHKNCVDKWLKINASCPLCKTQVGETVFNLQADATATTQSSSDFL</sequence>
<dbReference type="Gramene" id="KVH91340">
    <property type="protein sequence ID" value="KVH91340"/>
    <property type="gene ID" value="Ccrd_006639"/>
</dbReference>
<comment type="caution">
    <text evidence="3">The sequence shown here is derived from an EMBL/GenBank/DDBJ whole genome shotgun (WGS) entry which is preliminary data.</text>
</comment>
<dbReference type="PANTHER" id="PTHR46225">
    <property type="entry name" value="C3H4 TYPE ZINC FINGER PROTEIN"/>
    <property type="match status" value="1"/>
</dbReference>
<evidence type="ECO:0000313" key="4">
    <source>
        <dbReference type="Proteomes" id="UP000243975"/>
    </source>
</evidence>
<protein>
    <submittedName>
        <fullName evidence="3">Zinc finger, RING/FYVE/PHD-type</fullName>
    </submittedName>
</protein>
<feature type="domain" description="RING-type" evidence="2">
    <location>
        <begin position="121"/>
        <end position="162"/>
    </location>
</feature>
<evidence type="ECO:0000256" key="1">
    <source>
        <dbReference type="PROSITE-ProRule" id="PRU00175"/>
    </source>
</evidence>
<keyword evidence="1" id="KW-0479">Metal-binding</keyword>
<gene>
    <name evidence="3" type="ORF">Ccrd_006639</name>
</gene>
<evidence type="ECO:0000259" key="2">
    <source>
        <dbReference type="PROSITE" id="PS50089"/>
    </source>
</evidence>
<dbReference type="Gene3D" id="3.30.40.10">
    <property type="entry name" value="Zinc/RING finger domain, C3HC4 (zinc finger)"/>
    <property type="match status" value="1"/>
</dbReference>
<dbReference type="AlphaFoldDB" id="A0A103XIF1"/>
<organism evidence="3 4">
    <name type="scientific">Cynara cardunculus var. scolymus</name>
    <name type="common">Globe artichoke</name>
    <name type="synonym">Cynara scolymus</name>
    <dbReference type="NCBI Taxonomy" id="59895"/>
    <lineage>
        <taxon>Eukaryota</taxon>
        <taxon>Viridiplantae</taxon>
        <taxon>Streptophyta</taxon>
        <taxon>Embryophyta</taxon>
        <taxon>Tracheophyta</taxon>
        <taxon>Spermatophyta</taxon>
        <taxon>Magnoliopsida</taxon>
        <taxon>eudicotyledons</taxon>
        <taxon>Gunneridae</taxon>
        <taxon>Pentapetalae</taxon>
        <taxon>asterids</taxon>
        <taxon>campanulids</taxon>
        <taxon>Asterales</taxon>
        <taxon>Asteraceae</taxon>
        <taxon>Carduoideae</taxon>
        <taxon>Cardueae</taxon>
        <taxon>Carduinae</taxon>
        <taxon>Cynara</taxon>
    </lineage>
</organism>
<dbReference type="InterPro" id="IPR013083">
    <property type="entry name" value="Znf_RING/FYVE/PHD"/>
</dbReference>
<dbReference type="SMART" id="SM00184">
    <property type="entry name" value="RING"/>
    <property type="match status" value="1"/>
</dbReference>
<reference evidence="3 4" key="1">
    <citation type="journal article" date="2016" name="Sci. Rep.">
        <title>The genome sequence of the outbreeding globe artichoke constructed de novo incorporating a phase-aware low-pass sequencing strategy of F1 progeny.</title>
        <authorList>
            <person name="Scaglione D."/>
            <person name="Reyes-Chin-Wo S."/>
            <person name="Acquadro A."/>
            <person name="Froenicke L."/>
            <person name="Portis E."/>
            <person name="Beitel C."/>
            <person name="Tirone M."/>
            <person name="Mauro R."/>
            <person name="Lo Monaco A."/>
            <person name="Mauromicale G."/>
            <person name="Faccioli P."/>
            <person name="Cattivelli L."/>
            <person name="Rieseberg L."/>
            <person name="Michelmore R."/>
            <person name="Lanteri S."/>
        </authorList>
    </citation>
    <scope>NUCLEOTIDE SEQUENCE [LARGE SCALE GENOMIC DNA]</scope>
    <source>
        <strain evidence="3">2C</strain>
    </source>
</reference>
<proteinExistence type="predicted"/>
<dbReference type="SUPFAM" id="SSF57850">
    <property type="entry name" value="RING/U-box"/>
    <property type="match status" value="1"/>
</dbReference>
<dbReference type="InterPro" id="IPR001841">
    <property type="entry name" value="Znf_RING"/>
</dbReference>
<accession>A0A103XIF1</accession>
<dbReference type="GO" id="GO:0008270">
    <property type="term" value="F:zinc ion binding"/>
    <property type="evidence" value="ECO:0007669"/>
    <property type="project" value="UniProtKB-KW"/>
</dbReference>
<dbReference type="PANTHER" id="PTHR46225:SF2">
    <property type="entry name" value="C3H4 TYPE ZINC FINGER PROTEIN"/>
    <property type="match status" value="1"/>
</dbReference>
<dbReference type="Proteomes" id="UP000243975">
    <property type="component" value="Unassembled WGS sequence"/>
</dbReference>
<dbReference type="CDD" id="cd16461">
    <property type="entry name" value="RING-H2_EL5-like"/>
    <property type="match status" value="1"/>
</dbReference>
<evidence type="ECO:0000313" key="3">
    <source>
        <dbReference type="EMBL" id="KVH91340.1"/>
    </source>
</evidence>
<keyword evidence="4" id="KW-1185">Reference proteome</keyword>
<dbReference type="PROSITE" id="PS50089">
    <property type="entry name" value="ZF_RING_2"/>
    <property type="match status" value="1"/>
</dbReference>
<name>A0A103XIF1_CYNCS</name>